<proteinExistence type="predicted"/>
<evidence type="ECO:0000313" key="4">
    <source>
        <dbReference type="Proteomes" id="UP000030759"/>
    </source>
</evidence>
<reference evidence="3" key="1">
    <citation type="journal article" date="2011" name="Nat. Biotechnol.">
        <title>The genomic sequence of the Chinese hamster ovary (CHO)-K1 cell line.</title>
        <authorList>
            <person name="Xu X."/>
            <person name="Nagarajan H."/>
            <person name="Lewis N.E."/>
            <person name="Pan S."/>
            <person name="Cai Z."/>
            <person name="Liu X."/>
            <person name="Chen W."/>
            <person name="Xie M."/>
            <person name="Wang W."/>
            <person name="Hammond S."/>
            <person name="Andersen M.R."/>
            <person name="Neff N."/>
            <person name="Passarelli B."/>
            <person name="Koh W."/>
            <person name="Fan H.C."/>
            <person name="Wang J."/>
            <person name="Gui Y."/>
            <person name="Lee K.H."/>
            <person name="Betenbaugh M.J."/>
            <person name="Quake S.R."/>
            <person name="Famili I."/>
            <person name="Palsson B.O."/>
            <person name="Wang J."/>
        </authorList>
    </citation>
    <scope>NUCLEOTIDE SEQUENCE [LARGE SCALE GENOMIC DNA]</scope>
    <source>
        <strain evidence="3">CHO K1 cell line</strain>
    </source>
</reference>
<reference evidence="4" key="3">
    <citation type="journal article" date="2013" name="Nat. Biotechnol.">
        <title>Chinese hamster genome sequenced from sorted chromosomes.</title>
        <authorList>
            <person name="Brinkrolf K."/>
            <person name="Rupp O."/>
            <person name="Laux H."/>
            <person name="Kollin F."/>
            <person name="Ernst W."/>
            <person name="Linke B."/>
            <person name="Kofler R."/>
            <person name="Romand S."/>
            <person name="Hesse F."/>
            <person name="Budach W.E."/>
            <person name="Galosy S."/>
            <person name="Muller D."/>
            <person name="Noll T."/>
            <person name="Wienberg J."/>
            <person name="Jostock T."/>
            <person name="Leonard M."/>
            <person name="Grillari J."/>
            <person name="Tauch A."/>
            <person name="Goesmann A."/>
            <person name="Helk B."/>
            <person name="Mott J.E."/>
            <person name="Puhler A."/>
            <person name="Borth N."/>
        </authorList>
    </citation>
    <scope>NUCLEOTIDE SEQUENCE [LARGE SCALE GENOMIC DNA]</scope>
    <source>
        <strain evidence="4">17A/GY</strain>
    </source>
</reference>
<dbReference type="EMBL" id="JH001541">
    <property type="protein sequence ID" value="EGW02398.1"/>
    <property type="molecule type" value="Genomic_DNA"/>
</dbReference>
<accession>G3I8V6</accession>
<dbReference type="EMBL" id="KE669201">
    <property type="protein sequence ID" value="ERE82941.1"/>
    <property type="molecule type" value="Genomic_DNA"/>
</dbReference>
<reference evidence="1" key="2">
    <citation type="submission" date="2011-08" db="EMBL/GenBank/DDBJ databases">
        <title>The genomic sequence of the Chinese hamster ovary CHO-K1 cell line.</title>
        <authorList>
            <person name="Xu X."/>
            <person name="Nagarajan H."/>
            <person name="Lewis N.E."/>
            <person name="Pan S."/>
            <person name="Cai Z."/>
            <person name="Liu X."/>
            <person name="Chen W."/>
            <person name="Xie M."/>
            <person name="Wang W."/>
            <person name="Hammond S."/>
            <person name="Andersen M.R."/>
            <person name="Neff N."/>
            <person name="Passarelli B."/>
            <person name="Koh W."/>
            <person name="Fan C.H."/>
            <person name="Wang J."/>
            <person name="Gui Y."/>
            <person name="Lee K.H."/>
            <person name="Betenbaugh M.J."/>
            <person name="Quake S.R."/>
            <person name="Famili I."/>
            <person name="Palsson B.O."/>
            <person name="Wang J."/>
        </authorList>
    </citation>
    <scope>NUCLEOTIDE SEQUENCE</scope>
</reference>
<dbReference type="STRING" id="10029.G3I8V6"/>
<organism evidence="1 3">
    <name type="scientific">Cricetulus griseus</name>
    <name type="common">Chinese hamster</name>
    <name type="synonym">Cricetulus barabensis griseus</name>
    <dbReference type="NCBI Taxonomy" id="10029"/>
    <lineage>
        <taxon>Eukaryota</taxon>
        <taxon>Metazoa</taxon>
        <taxon>Chordata</taxon>
        <taxon>Craniata</taxon>
        <taxon>Vertebrata</taxon>
        <taxon>Euteleostomi</taxon>
        <taxon>Mammalia</taxon>
        <taxon>Eutheria</taxon>
        <taxon>Euarchontoglires</taxon>
        <taxon>Glires</taxon>
        <taxon>Rodentia</taxon>
        <taxon>Myomorpha</taxon>
        <taxon>Muroidea</taxon>
        <taxon>Cricetidae</taxon>
        <taxon>Cricetinae</taxon>
        <taxon>Cricetulus</taxon>
    </lineage>
</organism>
<dbReference type="Proteomes" id="UP000030759">
    <property type="component" value="Unassembled WGS sequence"/>
</dbReference>
<name>G3I8V6_CRIGR</name>
<evidence type="ECO:0000313" key="1">
    <source>
        <dbReference type="EMBL" id="EGW02398.1"/>
    </source>
</evidence>
<sequence length="67" mass="7953">MSVKAFPQDKKAFTKYRYDERTIPKRHELVKGPKKVETYKSIFTSHTSAKRSKEESAHWVTHTSYCF</sequence>
<gene>
    <name evidence="2" type="ORF">H671_2g7073</name>
    <name evidence="1" type="ORF">I79_019988</name>
</gene>
<reference evidence="2" key="4">
    <citation type="submission" date="2013-03" db="EMBL/GenBank/DDBJ databases">
        <title>Chinese hamster genome sequenced from sorted chromosomes.</title>
        <authorList>
            <person name="Brinkrolf K."/>
            <person name="Rupp O."/>
            <person name="Laux H."/>
            <person name="Kollin F."/>
            <person name="Ernst W."/>
            <person name="Linke B."/>
            <person name="Kofler R."/>
            <person name="Romand S."/>
            <person name="Hesse F."/>
            <person name="Budach W.E."/>
            <person name="Galosy S."/>
            <person name="Muller D."/>
            <person name="Noll T."/>
            <person name="Wienberg J."/>
            <person name="Jostock T."/>
            <person name="Leonard M."/>
            <person name="Grillari J."/>
            <person name="Tauch A."/>
            <person name="Goesmann A."/>
            <person name="Helk B."/>
            <person name="Mott J.E."/>
            <person name="Puehler A."/>
            <person name="Borth N."/>
        </authorList>
    </citation>
    <scope>NUCLEOTIDE SEQUENCE</scope>
    <source>
        <strain evidence="2">17A/GY</strain>
    </source>
</reference>
<evidence type="ECO:0000313" key="3">
    <source>
        <dbReference type="Proteomes" id="UP000001075"/>
    </source>
</evidence>
<evidence type="ECO:0000313" key="2">
    <source>
        <dbReference type="EMBL" id="ERE82941.1"/>
    </source>
</evidence>
<dbReference type="AlphaFoldDB" id="G3I8V6"/>
<protein>
    <submittedName>
        <fullName evidence="2">Putative UPF0549 protein C20orf43 like protein</fullName>
    </submittedName>
    <submittedName>
        <fullName evidence="1">UPF0549 protein C20orf43-like</fullName>
    </submittedName>
</protein>
<dbReference type="Proteomes" id="UP000001075">
    <property type="component" value="Unassembled WGS sequence"/>
</dbReference>